<dbReference type="InterPro" id="IPR010412">
    <property type="entry name" value="DUF1007"/>
</dbReference>
<dbReference type="EMBL" id="JABBNT010000005">
    <property type="protein sequence ID" value="NMM46227.1"/>
    <property type="molecule type" value="Genomic_DNA"/>
</dbReference>
<name>A0A7Y0E2U9_9PROT</name>
<feature type="signal peptide" evidence="1">
    <location>
        <begin position="1"/>
        <end position="21"/>
    </location>
</feature>
<feature type="chain" id="PRO_5030887119" evidence="1">
    <location>
        <begin position="22"/>
        <end position="207"/>
    </location>
</feature>
<dbReference type="Proteomes" id="UP000539372">
    <property type="component" value="Unassembled WGS sequence"/>
</dbReference>
<comment type="caution">
    <text evidence="2">The sequence shown here is derived from an EMBL/GenBank/DDBJ whole genome shotgun (WGS) entry which is preliminary data.</text>
</comment>
<reference evidence="2 3" key="1">
    <citation type="submission" date="2020-04" db="EMBL/GenBank/DDBJ databases">
        <title>Rhodospirillaceae bacterium KN72 isolated from deep sea.</title>
        <authorList>
            <person name="Zhang D.-C."/>
        </authorList>
    </citation>
    <scope>NUCLEOTIDE SEQUENCE [LARGE SCALE GENOMIC DNA]</scope>
    <source>
        <strain evidence="2 3">KN72</strain>
    </source>
</reference>
<organism evidence="2 3">
    <name type="scientific">Pacificispira spongiicola</name>
    <dbReference type="NCBI Taxonomy" id="2729598"/>
    <lineage>
        <taxon>Bacteria</taxon>
        <taxon>Pseudomonadati</taxon>
        <taxon>Pseudomonadota</taxon>
        <taxon>Alphaproteobacteria</taxon>
        <taxon>Rhodospirillales</taxon>
        <taxon>Rhodospirillaceae</taxon>
        <taxon>Pacificispira</taxon>
    </lineage>
</organism>
<gene>
    <name evidence="2" type="ORF">HH303_17180</name>
</gene>
<dbReference type="RefSeq" id="WP_169626600.1">
    <property type="nucleotide sequence ID" value="NZ_JABBNT010000005.1"/>
</dbReference>
<evidence type="ECO:0000313" key="2">
    <source>
        <dbReference type="EMBL" id="NMM46227.1"/>
    </source>
</evidence>
<dbReference type="Pfam" id="PF06226">
    <property type="entry name" value="DUF1007"/>
    <property type="match status" value="1"/>
</dbReference>
<sequence>MIGKFKCGIAAAFLSSVGAVAAGPAAAHPHVWVDAVADLGIREGALQEVRMRWTFDDFFSLVLFEDFDVNDNKRFEPNEVEKMRDGAFTGLGEVAFFTDLRIDGVRVDWSGARDFGVELGEDGRASYLFTLDLPQPVDPVAHKVSVTLYDPDYYVDVQFAETGGVSFTDLDPSLECGARYEPAEDTPIYFGSVIPKRAVVECWRLGS</sequence>
<evidence type="ECO:0000313" key="3">
    <source>
        <dbReference type="Proteomes" id="UP000539372"/>
    </source>
</evidence>
<proteinExistence type="predicted"/>
<protein>
    <submittedName>
        <fullName evidence="2">DUF1007 family protein</fullName>
    </submittedName>
</protein>
<evidence type="ECO:0000256" key="1">
    <source>
        <dbReference type="SAM" id="SignalP"/>
    </source>
</evidence>
<accession>A0A7Y0E2U9</accession>
<keyword evidence="3" id="KW-1185">Reference proteome</keyword>
<keyword evidence="1" id="KW-0732">Signal</keyword>
<dbReference type="AlphaFoldDB" id="A0A7Y0E2U9"/>